<dbReference type="PROSITE" id="PS51677">
    <property type="entry name" value="NODB"/>
    <property type="match status" value="1"/>
</dbReference>
<feature type="signal peptide" evidence="4">
    <location>
        <begin position="1"/>
        <end position="19"/>
    </location>
</feature>
<evidence type="ECO:0000256" key="4">
    <source>
        <dbReference type="SAM" id="SignalP"/>
    </source>
</evidence>
<dbReference type="PANTHER" id="PTHR10587:SF133">
    <property type="entry name" value="CHITIN DEACETYLASE 1-RELATED"/>
    <property type="match status" value="1"/>
</dbReference>
<dbReference type="STRING" id="1263082.A0A068RKV1"/>
<feature type="compositionally biased region" description="Low complexity" evidence="3">
    <location>
        <begin position="290"/>
        <end position="301"/>
    </location>
</feature>
<reference evidence="6" key="1">
    <citation type="submission" date="2013-08" db="EMBL/GenBank/DDBJ databases">
        <title>Gene expansion shapes genome architecture in the human pathogen Lichtheimia corymbifera: an evolutionary genomics analysis in the ancient terrestrial Mucorales (Mucoromycotina).</title>
        <authorList>
            <person name="Schwartze V.U."/>
            <person name="Winter S."/>
            <person name="Shelest E."/>
            <person name="Marcet-Houben M."/>
            <person name="Horn F."/>
            <person name="Wehner S."/>
            <person name="Hoffmann K."/>
            <person name="Riege K."/>
            <person name="Sammeth M."/>
            <person name="Nowrousian M."/>
            <person name="Valiante V."/>
            <person name="Linde J."/>
            <person name="Jacobsen I.D."/>
            <person name="Marz M."/>
            <person name="Brakhage A.A."/>
            <person name="Gabaldon T."/>
            <person name="Bocker S."/>
            <person name="Voigt K."/>
        </authorList>
    </citation>
    <scope>NUCLEOTIDE SEQUENCE [LARGE SCALE GENOMIC DNA]</scope>
    <source>
        <strain evidence="6">FSU 9682</strain>
    </source>
</reference>
<evidence type="ECO:0000256" key="2">
    <source>
        <dbReference type="ARBA" id="ARBA00022801"/>
    </source>
</evidence>
<dbReference type="CDD" id="cd10952">
    <property type="entry name" value="CE4_MrCDA_like"/>
    <property type="match status" value="1"/>
</dbReference>
<dbReference type="SUPFAM" id="SSF88713">
    <property type="entry name" value="Glycoside hydrolase/deacetylase"/>
    <property type="match status" value="1"/>
</dbReference>
<dbReference type="GO" id="GO:0009272">
    <property type="term" value="P:fungal-type cell wall biogenesis"/>
    <property type="evidence" value="ECO:0007669"/>
    <property type="project" value="UniProtKB-ARBA"/>
</dbReference>
<feature type="compositionally biased region" description="Basic and acidic residues" evidence="3">
    <location>
        <begin position="333"/>
        <end position="345"/>
    </location>
</feature>
<proteinExistence type="predicted"/>
<name>A0A068RKV1_9FUNG</name>
<dbReference type="OrthoDB" id="407355at2759"/>
<dbReference type="PANTHER" id="PTHR10587">
    <property type="entry name" value="GLYCOSYL TRANSFERASE-RELATED"/>
    <property type="match status" value="1"/>
</dbReference>
<keyword evidence="7" id="KW-1185">Reference proteome</keyword>
<feature type="region of interest" description="Disordered" evidence="3">
    <location>
        <begin position="310"/>
        <end position="356"/>
    </location>
</feature>
<dbReference type="InterPro" id="IPR002509">
    <property type="entry name" value="NODB_dom"/>
</dbReference>
<evidence type="ECO:0000256" key="1">
    <source>
        <dbReference type="ARBA" id="ARBA00022723"/>
    </source>
</evidence>
<evidence type="ECO:0000313" key="7">
    <source>
        <dbReference type="Proteomes" id="UP000027586"/>
    </source>
</evidence>
<sequence length="373" mass="39997">MAILSRLFLIATLALATSAQFTETYPEDGVVPTPKKEWMDIIAKATIRNAPIRKSNGDDGPQPSGGEDKFCWWTNDLCMRDNDISTCPDGKWGLTYDDGPTEFSPALYDFLDQQKQKATFFMIGGQVVKFRDHAKRAFDAGHELAGHTWSHSYLTTLTNEQIVGELMWTARAIEEVTGKKPRYFRPPYGDIDDRVRDIASALGFTAVIWDHDTDDWRMNEEAGFKAEWIAGNATEWAANSKSGISLEHDLYKETVDAAIKIYPTLKGAFDVQPVGVCTGQNPYQGGNDTTTPPAASSAAASSSAMASSSSAVASGTSPASSGGANPTSSSEGDASKDSSKDGKEADTEEGSASRMVAASAGLVLTAALSYIIA</sequence>
<gene>
    <name evidence="6" type="ORF">LCOR_02064.1</name>
</gene>
<dbReference type="GO" id="GO:0046872">
    <property type="term" value="F:metal ion binding"/>
    <property type="evidence" value="ECO:0007669"/>
    <property type="project" value="UniProtKB-KW"/>
</dbReference>
<feature type="compositionally biased region" description="Low complexity" evidence="3">
    <location>
        <begin position="310"/>
        <end position="332"/>
    </location>
</feature>
<dbReference type="GO" id="GO:0016020">
    <property type="term" value="C:membrane"/>
    <property type="evidence" value="ECO:0007669"/>
    <property type="project" value="TreeGrafter"/>
</dbReference>
<keyword evidence="2" id="KW-0378">Hydrolase</keyword>
<accession>A0A068RKV1</accession>
<dbReference type="Gene3D" id="3.20.20.370">
    <property type="entry name" value="Glycoside hydrolase/deacetylase"/>
    <property type="match status" value="1"/>
</dbReference>
<dbReference type="Proteomes" id="UP000027586">
    <property type="component" value="Unassembled WGS sequence"/>
</dbReference>
<dbReference type="GO" id="GO:0005975">
    <property type="term" value="P:carbohydrate metabolic process"/>
    <property type="evidence" value="ECO:0007669"/>
    <property type="project" value="InterPro"/>
</dbReference>
<dbReference type="AlphaFoldDB" id="A0A068RKV1"/>
<dbReference type="Pfam" id="PF01522">
    <property type="entry name" value="Polysacc_deac_1"/>
    <property type="match status" value="1"/>
</dbReference>
<dbReference type="GO" id="GO:0004099">
    <property type="term" value="F:chitin deacetylase activity"/>
    <property type="evidence" value="ECO:0007669"/>
    <property type="project" value="UniProtKB-ARBA"/>
</dbReference>
<dbReference type="SMR" id="A0A068RKV1"/>
<evidence type="ECO:0000259" key="5">
    <source>
        <dbReference type="PROSITE" id="PS51677"/>
    </source>
</evidence>
<dbReference type="EMBL" id="CBTN010000006">
    <property type="protein sequence ID" value="CDH50350.1"/>
    <property type="molecule type" value="Genomic_DNA"/>
</dbReference>
<evidence type="ECO:0000256" key="3">
    <source>
        <dbReference type="SAM" id="MobiDB-lite"/>
    </source>
</evidence>
<keyword evidence="1" id="KW-0479">Metal-binding</keyword>
<organism evidence="6 7">
    <name type="scientific">Lichtheimia corymbifera JMRC:FSU:9682</name>
    <dbReference type="NCBI Taxonomy" id="1263082"/>
    <lineage>
        <taxon>Eukaryota</taxon>
        <taxon>Fungi</taxon>
        <taxon>Fungi incertae sedis</taxon>
        <taxon>Mucoromycota</taxon>
        <taxon>Mucoromycotina</taxon>
        <taxon>Mucoromycetes</taxon>
        <taxon>Mucorales</taxon>
        <taxon>Lichtheimiaceae</taxon>
        <taxon>Lichtheimia</taxon>
    </lineage>
</organism>
<keyword evidence="4" id="KW-0732">Signal</keyword>
<comment type="caution">
    <text evidence="6">The sequence shown here is derived from an EMBL/GenBank/DDBJ whole genome shotgun (WGS) entry which is preliminary data.</text>
</comment>
<dbReference type="InterPro" id="IPR050248">
    <property type="entry name" value="Polysacc_deacetylase_ArnD"/>
</dbReference>
<feature type="chain" id="PRO_5001654934" evidence="4">
    <location>
        <begin position="20"/>
        <end position="373"/>
    </location>
</feature>
<protein>
    <submittedName>
        <fullName evidence="6">Chitin deacetylase</fullName>
    </submittedName>
</protein>
<feature type="domain" description="NodB homology" evidence="5">
    <location>
        <begin position="90"/>
        <end position="274"/>
    </location>
</feature>
<evidence type="ECO:0000313" key="6">
    <source>
        <dbReference type="EMBL" id="CDH50350.1"/>
    </source>
</evidence>
<dbReference type="VEuPathDB" id="FungiDB:LCOR_02064.1"/>
<dbReference type="InterPro" id="IPR011330">
    <property type="entry name" value="Glyco_hydro/deAcase_b/a-brl"/>
</dbReference>
<feature type="region of interest" description="Disordered" evidence="3">
    <location>
        <begin position="282"/>
        <end position="301"/>
    </location>
</feature>